<protein>
    <submittedName>
        <fullName evidence="8">Bacteriophage replication gene A family protein</fullName>
    </submittedName>
</protein>
<feature type="domain" description="Replication gene A protein-like" evidence="7">
    <location>
        <begin position="64"/>
        <end position="386"/>
    </location>
</feature>
<dbReference type="GO" id="GO:0016787">
    <property type="term" value="F:hydrolase activity"/>
    <property type="evidence" value="ECO:0007669"/>
    <property type="project" value="UniProtKB-KW"/>
</dbReference>
<dbReference type="Pfam" id="PF05840">
    <property type="entry name" value="Phage_GPA"/>
    <property type="match status" value="1"/>
</dbReference>
<dbReference type="Proteomes" id="UP000005406">
    <property type="component" value="Unassembled WGS sequence"/>
</dbReference>
<dbReference type="GO" id="GO:0004519">
    <property type="term" value="F:endonuclease activity"/>
    <property type="evidence" value="ECO:0007669"/>
    <property type="project" value="UniProtKB-KW"/>
</dbReference>
<dbReference type="InterPro" id="IPR008766">
    <property type="entry name" value="Replication_gene_A-like"/>
</dbReference>
<proteinExistence type="inferred from homology"/>
<comment type="caution">
    <text evidence="8">The sequence shown here is derived from an EMBL/GenBank/DDBJ whole genome shotgun (WGS) entry which is preliminary data.</text>
</comment>
<keyword evidence="3" id="KW-0235">DNA replication</keyword>
<dbReference type="EMBL" id="AKMW01000028">
    <property type="protein sequence ID" value="EIQ14815.1"/>
    <property type="molecule type" value="Genomic_DNA"/>
</dbReference>
<evidence type="ECO:0000256" key="4">
    <source>
        <dbReference type="ARBA" id="ARBA00022722"/>
    </source>
</evidence>
<keyword evidence="6" id="KW-0378">Hydrolase</keyword>
<evidence type="ECO:0000256" key="2">
    <source>
        <dbReference type="ARBA" id="ARBA00009260"/>
    </source>
</evidence>
<evidence type="ECO:0000313" key="8">
    <source>
        <dbReference type="EMBL" id="EIQ14815.1"/>
    </source>
</evidence>
<gene>
    <name evidence="8" type="ORF">SFCCH060_0916</name>
</gene>
<reference evidence="8 9" key="1">
    <citation type="submission" date="2012-03" db="EMBL/GenBank/DDBJ databases">
        <authorList>
            <person name="Rasko D."/>
            <person name="Redman J."/>
            <person name="Daugherty S.C."/>
            <person name="Tallon L."/>
            <person name="Sadzewicz L."/>
            <person name="Jones K."/>
            <person name="Santana-Cruz I."/>
            <person name="Liu X."/>
        </authorList>
    </citation>
    <scope>NUCLEOTIDE SEQUENCE [LARGE SCALE GENOMIC DNA]</scope>
    <source>
        <strain evidence="8 9">CCH060</strain>
    </source>
</reference>
<name>A0A6N3RAX0_SHIFL</name>
<comment type="function">
    <text evidence="1">Possible endonuclease which induces a single-strand cut and initiates DNA replication.</text>
</comment>
<evidence type="ECO:0000256" key="6">
    <source>
        <dbReference type="ARBA" id="ARBA00022801"/>
    </source>
</evidence>
<evidence type="ECO:0000313" key="9">
    <source>
        <dbReference type="Proteomes" id="UP000005406"/>
    </source>
</evidence>
<keyword evidence="5" id="KW-0255">Endonuclease</keyword>
<evidence type="ECO:0000259" key="7">
    <source>
        <dbReference type="Pfam" id="PF05840"/>
    </source>
</evidence>
<keyword evidence="4" id="KW-0540">Nuclease</keyword>
<evidence type="ECO:0000256" key="1">
    <source>
        <dbReference type="ARBA" id="ARBA00003293"/>
    </source>
</evidence>
<evidence type="ECO:0000256" key="3">
    <source>
        <dbReference type="ARBA" id="ARBA00022705"/>
    </source>
</evidence>
<accession>A0A6N3RAX0</accession>
<comment type="similarity">
    <text evidence="2">Belongs to the phage GPA family.</text>
</comment>
<organism evidence="8 9">
    <name type="scientific">Shigella flexneri CCH060</name>
    <dbReference type="NCBI Taxonomy" id="754091"/>
    <lineage>
        <taxon>Bacteria</taxon>
        <taxon>Pseudomonadati</taxon>
        <taxon>Pseudomonadota</taxon>
        <taxon>Gammaproteobacteria</taxon>
        <taxon>Enterobacterales</taxon>
        <taxon>Enterobacteriaceae</taxon>
        <taxon>Shigella</taxon>
    </lineage>
</organism>
<evidence type="ECO:0000256" key="5">
    <source>
        <dbReference type="ARBA" id="ARBA00022759"/>
    </source>
</evidence>
<dbReference type="GO" id="GO:0006260">
    <property type="term" value="P:DNA replication"/>
    <property type="evidence" value="ECO:0007669"/>
    <property type="project" value="UniProtKB-KW"/>
</dbReference>
<dbReference type="AlphaFoldDB" id="A0A6N3RAX0"/>
<sequence length="680" mass="78293">MQRIEYFSSLGRPKAYSRYLRETIKPCLERLEHVRDSQLSASFRFMASHVGLDGLLILPEMSQDQVKRLSTLVAAHMSMCLDAACGDLYATDDVKPEEIRKTWEKVAAETLRLDVIPPAFEQLRRKRNRRKPVPYELIPGSLARMLCADWWYRKLWKMRCEWREEQLRAVCLVSKKASPYVSYEAVMHKREQRRKSLEFFRSHELVNEEGDTLDMEDVVNASSSNPAHRRNEMMACVKGLELIAEMRGDCAVFYTITCPSRFHSTLNNGRPNPTWTNATVRQSSDYLVGMFAAFRKAMHKAGLRWYGVRVAEPHHDGTVHWHLLCFMRKKDRRAITALLRKFAIREDREELGNNTGPRFKSELINPRKGTPTSYIAKYISKNIDGRGLAGEISKETGKSLRDNAEYVNPWASLHRVQQFRFFGIPGRQAYRELRLLAGQAARQQGDKKAGAPVLDNPRLDAILAAADAGCFATYIMRQGGVLVPRKYHLIRTAYEINEEPTAYGDHGIRIYGIWSPIAEGKICTHAVKWKMVRKAVDVQEAAADQGACAPWTRGNNCLLAENLNQQEKDKSADGNPRTDITSMDDKELHDYLHSMSKKERRELAARLRLVKPKRRKDYKQRITDHQRLQLVYELKSRGFDGSEKEVDLLLRGGSIPSGAGLRIFYRNQRLQEDDQWRNLY</sequence>